<evidence type="ECO:0000313" key="2">
    <source>
        <dbReference type="EMBL" id="GAA5531547.1"/>
    </source>
</evidence>
<evidence type="ECO:0000313" key="3">
    <source>
        <dbReference type="Proteomes" id="UP001428290"/>
    </source>
</evidence>
<reference evidence="2 3" key="1">
    <citation type="submission" date="2024-02" db="EMBL/GenBank/DDBJ databases">
        <title>Herpetosiphon gulosus NBRC 112829.</title>
        <authorList>
            <person name="Ichikawa N."/>
            <person name="Katano-Makiyama Y."/>
            <person name="Hidaka K."/>
        </authorList>
    </citation>
    <scope>NUCLEOTIDE SEQUENCE [LARGE SCALE GENOMIC DNA]</scope>
    <source>
        <strain evidence="2 3">NBRC 112829</strain>
    </source>
</reference>
<comment type="caution">
    <text evidence="2">The sequence shown here is derived from an EMBL/GenBank/DDBJ whole genome shotgun (WGS) entry which is preliminary data.</text>
</comment>
<keyword evidence="3" id="KW-1185">Reference proteome</keyword>
<evidence type="ECO:0008006" key="4">
    <source>
        <dbReference type="Google" id="ProtNLM"/>
    </source>
</evidence>
<feature type="region of interest" description="Disordered" evidence="1">
    <location>
        <begin position="45"/>
        <end position="65"/>
    </location>
</feature>
<name>A0ABP9X829_9CHLR</name>
<organism evidence="2 3">
    <name type="scientific">Herpetosiphon gulosus</name>
    <dbReference type="NCBI Taxonomy" id="1973496"/>
    <lineage>
        <taxon>Bacteria</taxon>
        <taxon>Bacillati</taxon>
        <taxon>Chloroflexota</taxon>
        <taxon>Chloroflexia</taxon>
        <taxon>Herpetosiphonales</taxon>
        <taxon>Herpetosiphonaceae</taxon>
        <taxon>Herpetosiphon</taxon>
    </lineage>
</organism>
<sequence length="96" mass="10866">MLDGFDLTTIHDESLRTIVRFLMNQAEDLAAKVRHQADEIQRLRDENNRLKGEHGQPTIKPNRPALACSSTHERAIPKHDVPAPNRLPCALIAPKR</sequence>
<accession>A0ABP9X829</accession>
<gene>
    <name evidence="2" type="ORF">Hgul01_05372</name>
</gene>
<proteinExistence type="predicted"/>
<feature type="compositionally biased region" description="Basic and acidic residues" evidence="1">
    <location>
        <begin position="45"/>
        <end position="54"/>
    </location>
</feature>
<dbReference type="EMBL" id="BAABRU010000061">
    <property type="protein sequence ID" value="GAA5531547.1"/>
    <property type="molecule type" value="Genomic_DNA"/>
</dbReference>
<evidence type="ECO:0000256" key="1">
    <source>
        <dbReference type="SAM" id="MobiDB-lite"/>
    </source>
</evidence>
<protein>
    <recommendedName>
        <fullName evidence="4">Transposase</fullName>
    </recommendedName>
</protein>
<dbReference type="Proteomes" id="UP001428290">
    <property type="component" value="Unassembled WGS sequence"/>
</dbReference>